<feature type="disulfide bond" evidence="4">
    <location>
        <begin position="559"/>
        <end position="568"/>
    </location>
</feature>
<feature type="disulfide bond" evidence="4">
    <location>
        <begin position="596"/>
        <end position="605"/>
    </location>
</feature>
<evidence type="ECO:0000256" key="5">
    <source>
        <dbReference type="SAM" id="Phobius"/>
    </source>
</evidence>
<feature type="domain" description="EGF-like" evidence="6">
    <location>
        <begin position="462"/>
        <end position="497"/>
    </location>
</feature>
<evidence type="ECO:0000256" key="4">
    <source>
        <dbReference type="PROSITE-ProRule" id="PRU00076"/>
    </source>
</evidence>
<feature type="domain" description="EGF-like" evidence="6">
    <location>
        <begin position="570"/>
        <end position="606"/>
    </location>
</feature>
<feature type="domain" description="EGF-like" evidence="6">
    <location>
        <begin position="737"/>
        <end position="776"/>
    </location>
</feature>
<evidence type="ECO:0000256" key="2">
    <source>
        <dbReference type="ARBA" id="ARBA00022737"/>
    </source>
</evidence>
<feature type="domain" description="EGF-like" evidence="6">
    <location>
        <begin position="425"/>
        <end position="460"/>
    </location>
</feature>
<dbReference type="SMART" id="SM00179">
    <property type="entry name" value="EGF_CA"/>
    <property type="match status" value="6"/>
</dbReference>
<feature type="transmembrane region" description="Helical" evidence="5">
    <location>
        <begin position="166"/>
        <end position="186"/>
    </location>
</feature>
<dbReference type="PANTHER" id="PTHR24049">
    <property type="entry name" value="CRUMBS FAMILY MEMBER"/>
    <property type="match status" value="1"/>
</dbReference>
<dbReference type="PROSITE" id="PS00010">
    <property type="entry name" value="ASX_HYDROXYL"/>
    <property type="match status" value="1"/>
</dbReference>
<dbReference type="EMBL" id="CAJFCJ010000006">
    <property type="protein sequence ID" value="CAD5116589.1"/>
    <property type="molecule type" value="Genomic_DNA"/>
</dbReference>
<proteinExistence type="predicted"/>
<dbReference type="Proteomes" id="UP000549394">
    <property type="component" value="Unassembled WGS sequence"/>
</dbReference>
<feature type="domain" description="EGF-like" evidence="6">
    <location>
        <begin position="498"/>
        <end position="533"/>
    </location>
</feature>
<protein>
    <submittedName>
        <fullName evidence="8">DgyrCDS5466</fullName>
    </submittedName>
</protein>
<dbReference type="SUPFAM" id="SSF57184">
    <property type="entry name" value="Growth factor receptor domain"/>
    <property type="match status" value="1"/>
</dbReference>
<feature type="transmembrane region" description="Helical" evidence="5">
    <location>
        <begin position="42"/>
        <end position="61"/>
    </location>
</feature>
<keyword evidence="5" id="KW-0472">Membrane</keyword>
<feature type="disulfide bond" evidence="4">
    <location>
        <begin position="466"/>
        <end position="476"/>
    </location>
</feature>
<dbReference type="AlphaFoldDB" id="A0A7I8VJZ5"/>
<evidence type="ECO:0000259" key="7">
    <source>
        <dbReference type="PROSITE" id="PS51019"/>
    </source>
</evidence>
<keyword evidence="3 4" id="KW-1015">Disulfide bond</keyword>
<feature type="domain" description="Reelin" evidence="7">
    <location>
        <begin position="270"/>
        <end position="441"/>
    </location>
</feature>
<dbReference type="PROSITE" id="PS00022">
    <property type="entry name" value="EGF_1"/>
    <property type="match status" value="8"/>
</dbReference>
<accession>A0A7I8VJZ5</accession>
<feature type="disulfide bond" evidence="4">
    <location>
        <begin position="523"/>
        <end position="532"/>
    </location>
</feature>
<dbReference type="CDD" id="cd08544">
    <property type="entry name" value="Reeler"/>
    <property type="match status" value="1"/>
</dbReference>
<dbReference type="Gene3D" id="2.60.40.4060">
    <property type="entry name" value="Reeler domain"/>
    <property type="match status" value="1"/>
</dbReference>
<dbReference type="PROSITE" id="PS01186">
    <property type="entry name" value="EGF_2"/>
    <property type="match status" value="7"/>
</dbReference>
<evidence type="ECO:0000256" key="1">
    <source>
        <dbReference type="ARBA" id="ARBA00022536"/>
    </source>
</evidence>
<evidence type="ECO:0000259" key="6">
    <source>
        <dbReference type="PROSITE" id="PS50026"/>
    </source>
</evidence>
<feature type="disulfide bond" evidence="4">
    <location>
        <begin position="639"/>
        <end position="648"/>
    </location>
</feature>
<dbReference type="FunFam" id="2.10.25.10:FF:000095">
    <property type="entry name" value="Notch, isoform B"/>
    <property type="match status" value="1"/>
</dbReference>
<dbReference type="Pfam" id="PF02014">
    <property type="entry name" value="Reeler"/>
    <property type="match status" value="1"/>
</dbReference>
<comment type="caution">
    <text evidence="4">Lacks conserved residue(s) required for the propagation of feature annotation.</text>
</comment>
<feature type="domain" description="EGF-like" evidence="6">
    <location>
        <begin position="609"/>
        <end position="649"/>
    </location>
</feature>
<dbReference type="GO" id="GO:0005509">
    <property type="term" value="F:calcium ion binding"/>
    <property type="evidence" value="ECO:0007669"/>
    <property type="project" value="InterPro"/>
</dbReference>
<sequence>MTKNLADKLTYIRYAQIASLFGSSAVFFCDSISQGLKIYERFQLITILIGIIAFICLRYTGLNANSRYDLSQLLEKDSEEEEESLSMMQATKQILTRPMITFVIMNFFHVYRMNFVSNFAVIICDQLISKEILSNFNRAFFYGLLNFLPQLLLIIGTPLISSLGYYRIIRASFVVSLCSATCLFILGRTNVPALMIFFLLESCMINGMFSVFNLPLTDVIESDQRNYKRSRPLSSMVYGTNALLTKPAQSLAPMITVAIFNVYGYSSKNSAKSSNELKCRPDGAPLSACTSMTPFHTGSPQQSSPRYRISLNSLTYRSGVRISGSILADGGETFRGFLIQARRVGTAERVGGFIVQNGNDARILSCDGSNSLTSMTHTNRNDKTRINFEWVASQNYGDIEFVMTIVRNYNTYWTFIKSERLRYLANQPCNPNPCSNGQCSVNGNTFRCTCFTGWTGDRCDQRINRCSPNPCVQGQCFESNNDYTCQCFSGYTGRNCDQRDFCSPNPCARGSCSRLSNGFRCNCPSGYTGNRCETRDFCSPNPCVRGSCSRMSNGFRCNCPSGYTGNRCETRDFCSPNPCRNNGECSNGANTFVCRCPATHSGTTCESPVENLCQVYNPCLPNGRCEEVDRVARTIKCVCNTGFGGDLCNQRIQSACSRQNPCDRVGGVCQDVDQTTVVCRCNAGYKGNTCNQRIELPCSEWGQNCGNGRCENIGTTNLRCVCNQNWFHRYGQVTCNTSNACEAFPSGQPCVNGQCFANGPTAFCVCNSGWTGDRCQTRR</sequence>
<dbReference type="InterPro" id="IPR009030">
    <property type="entry name" value="Growth_fac_rcpt_cys_sf"/>
</dbReference>
<dbReference type="CDD" id="cd00054">
    <property type="entry name" value="EGF_CA"/>
    <property type="match status" value="4"/>
</dbReference>
<keyword evidence="5" id="KW-0812">Transmembrane</keyword>
<feature type="transmembrane region" description="Helical" evidence="5">
    <location>
        <begin position="12"/>
        <end position="30"/>
    </location>
</feature>
<keyword evidence="5" id="KW-1133">Transmembrane helix</keyword>
<dbReference type="InterPro" id="IPR001881">
    <property type="entry name" value="EGF-like_Ca-bd_dom"/>
</dbReference>
<keyword evidence="1 4" id="KW-0245">EGF-like domain</keyword>
<dbReference type="Pfam" id="PF12661">
    <property type="entry name" value="hEGF"/>
    <property type="match status" value="1"/>
</dbReference>
<keyword evidence="2" id="KW-0677">Repeat</keyword>
<keyword evidence="9" id="KW-1185">Reference proteome</keyword>
<dbReference type="SMART" id="SM00181">
    <property type="entry name" value="EGF"/>
    <property type="match status" value="9"/>
</dbReference>
<dbReference type="Gene3D" id="2.10.25.10">
    <property type="entry name" value="Laminin"/>
    <property type="match status" value="7"/>
</dbReference>
<feature type="disulfide bond" evidence="4">
    <location>
        <begin position="502"/>
        <end position="512"/>
    </location>
</feature>
<evidence type="ECO:0000313" key="8">
    <source>
        <dbReference type="EMBL" id="CAD5116589.1"/>
    </source>
</evidence>
<dbReference type="OrthoDB" id="62987at2759"/>
<evidence type="ECO:0000256" key="3">
    <source>
        <dbReference type="ARBA" id="ARBA00023157"/>
    </source>
</evidence>
<gene>
    <name evidence="8" type="ORF">DGYR_LOCUS5195</name>
</gene>
<feature type="disulfide bond" evidence="4">
    <location>
        <begin position="662"/>
        <end position="679"/>
    </location>
</feature>
<feature type="disulfide bond" evidence="4">
    <location>
        <begin position="538"/>
        <end position="548"/>
    </location>
</feature>
<dbReference type="InterPro" id="IPR036259">
    <property type="entry name" value="MFS_trans_sf"/>
</dbReference>
<feature type="disulfide bond" evidence="4">
    <location>
        <begin position="681"/>
        <end position="690"/>
    </location>
</feature>
<dbReference type="SUPFAM" id="SSF103473">
    <property type="entry name" value="MFS general substrate transporter"/>
    <property type="match status" value="1"/>
</dbReference>
<feature type="domain" description="EGF-like" evidence="6">
    <location>
        <begin position="652"/>
        <end position="691"/>
    </location>
</feature>
<dbReference type="PROSITE" id="PS51019">
    <property type="entry name" value="REELIN"/>
    <property type="match status" value="1"/>
</dbReference>
<dbReference type="InterPro" id="IPR002861">
    <property type="entry name" value="Reeler_dom"/>
</dbReference>
<organism evidence="8 9">
    <name type="scientific">Dimorphilus gyrociliatus</name>
    <dbReference type="NCBI Taxonomy" id="2664684"/>
    <lineage>
        <taxon>Eukaryota</taxon>
        <taxon>Metazoa</taxon>
        <taxon>Spiralia</taxon>
        <taxon>Lophotrochozoa</taxon>
        <taxon>Annelida</taxon>
        <taxon>Polychaeta</taxon>
        <taxon>Polychaeta incertae sedis</taxon>
        <taxon>Dinophilidae</taxon>
        <taxon>Dimorphilus</taxon>
    </lineage>
</organism>
<feature type="disulfide bond" evidence="4">
    <location>
        <begin position="429"/>
        <end position="439"/>
    </location>
</feature>
<dbReference type="InterPro" id="IPR051022">
    <property type="entry name" value="Notch_Cell-Fate_Det"/>
</dbReference>
<reference evidence="8 9" key="1">
    <citation type="submission" date="2020-08" db="EMBL/GenBank/DDBJ databases">
        <authorList>
            <person name="Hejnol A."/>
        </authorList>
    </citation>
    <scope>NUCLEOTIDE SEQUENCE [LARGE SCALE GENOMIC DNA]</scope>
</reference>
<dbReference type="Pfam" id="PF13347">
    <property type="entry name" value="MFS_2"/>
    <property type="match status" value="1"/>
</dbReference>
<dbReference type="PROSITE" id="PS50026">
    <property type="entry name" value="EGF_3"/>
    <property type="match status" value="8"/>
</dbReference>
<feature type="disulfide bond" evidence="4">
    <location>
        <begin position="450"/>
        <end position="459"/>
    </location>
</feature>
<feature type="disulfide bond" evidence="4">
    <location>
        <begin position="487"/>
        <end position="496"/>
    </location>
</feature>
<dbReference type="InterPro" id="IPR000742">
    <property type="entry name" value="EGF"/>
</dbReference>
<dbReference type="InterPro" id="IPR000152">
    <property type="entry name" value="EGF-type_Asp/Asn_hydroxyl_site"/>
</dbReference>
<name>A0A7I8VJZ5_9ANNE</name>
<feature type="transmembrane region" description="Helical" evidence="5">
    <location>
        <begin position="139"/>
        <end position="160"/>
    </location>
</feature>
<comment type="caution">
    <text evidence="8">The sequence shown here is derived from an EMBL/GenBank/DDBJ whole genome shotgun (WGS) entry which is preliminary data.</text>
</comment>
<dbReference type="Pfam" id="PF00008">
    <property type="entry name" value="EGF"/>
    <property type="match status" value="3"/>
</dbReference>
<evidence type="ECO:0000313" key="9">
    <source>
        <dbReference type="Proteomes" id="UP000549394"/>
    </source>
</evidence>
<feature type="domain" description="EGF-like" evidence="6">
    <location>
        <begin position="534"/>
        <end position="569"/>
    </location>
</feature>
<feature type="disulfide bond" evidence="4">
    <location>
        <begin position="766"/>
        <end position="775"/>
    </location>
</feature>
<dbReference type="InterPro" id="IPR042307">
    <property type="entry name" value="Reeler_sf"/>
</dbReference>
<dbReference type="SUPFAM" id="SSF57196">
    <property type="entry name" value="EGF/Laminin"/>
    <property type="match status" value="3"/>
</dbReference>
<dbReference type="InterPro" id="IPR013032">
    <property type="entry name" value="EGF-like_CS"/>
</dbReference>